<feature type="region of interest" description="Disordered" evidence="1">
    <location>
        <begin position="525"/>
        <end position="563"/>
    </location>
</feature>
<feature type="chain" id="PRO_5045513882" evidence="3">
    <location>
        <begin position="23"/>
        <end position="834"/>
    </location>
</feature>
<keyword evidence="2" id="KW-1133">Transmembrane helix</keyword>
<evidence type="ECO:0000256" key="3">
    <source>
        <dbReference type="SAM" id="SignalP"/>
    </source>
</evidence>
<feature type="domain" description="LolA-like" evidence="4">
    <location>
        <begin position="255"/>
        <end position="306"/>
    </location>
</feature>
<feature type="compositionally biased region" description="Gly residues" evidence="1">
    <location>
        <begin position="319"/>
        <end position="329"/>
    </location>
</feature>
<feature type="signal peptide" evidence="3">
    <location>
        <begin position="1"/>
        <end position="22"/>
    </location>
</feature>
<sequence length="834" mass="92110">MATTPHFSLYTSLLLALLSTQATKSLNTGWLPPPFVCDSSHRPAPSSIPAPPLPTLANQYSMRVEANIAQKSMTVEVEEHYDAPGERAAVTLTSNGNTVVSVFDFKQAKRYDIYQNGSCTTREPTLDYLGFMRRGTDGRPALTTVNQVFRFGRSFQQTYVGTATVRGIPTNHWTSCQEWPALGAKFQLDYYFSHPDYETASGLTQIPVRAVLNGSAHNFGMFHEHLRGNHSFVHIYDFLSYRSGPVFQQDVFQVPPGMVCAGRPDDKPMPALPDRFEMSAEVVVPDSRMPPRQQYLRYDFKNRLVETWTRVTIPGGLKFPGGRGKGSWGSQGSQSWGSQGSQQAGGDVSKEDYRLMSVSKVEDFQSGVVYHIDKINMTCTATRMEAPETGLTMQHGSSLLTLAGITGRPATPADFHYQGRKTVRQMTVDAWAMEHDGITQELYFLPKDLPLRRGGNFTFSQQPPGGSSGSSSSSSSSSPRGRRRFLPYPVLVGMFLKNNTVVGPRDLSRLFREFFSPDAMQWEGGTGRNSHWDTGAARPTRQPGDTSQQQQPSRNPNFPDWSQLTTSDQLAWGARLERMLDRNIGQKLINVFHYHPEVLESANFQVSLCFAPEEQSQVMIVVQASYEENVVTRFAAFSNAMRHAIAETSGLSAVQVSNLIPVPLKSKSVGLDATSVTFTLLGKPPVRGLGDQASLTHAKSKLTSAIQRGISFNVQYSEHSKSFMVDKRMYRLDYDKYKLPTGSFGTQNNSSSNNNKKYDDNNNNVDPATGLYNAGAGKKQPASTKEASGYSGAAVAGVAITMLLVGMAISLGGAFFLYRRRHPGESVIPYRHQT</sequence>
<feature type="region of interest" description="Disordered" evidence="1">
    <location>
        <begin position="743"/>
        <end position="785"/>
    </location>
</feature>
<organism evidence="5 6">
    <name type="scientific">Aplysia californica</name>
    <name type="common">California sea hare</name>
    <dbReference type="NCBI Taxonomy" id="6500"/>
    <lineage>
        <taxon>Eukaryota</taxon>
        <taxon>Metazoa</taxon>
        <taxon>Spiralia</taxon>
        <taxon>Lophotrochozoa</taxon>
        <taxon>Mollusca</taxon>
        <taxon>Gastropoda</taxon>
        <taxon>Heterobranchia</taxon>
        <taxon>Euthyneura</taxon>
        <taxon>Tectipleura</taxon>
        <taxon>Aplysiida</taxon>
        <taxon>Aplysioidea</taxon>
        <taxon>Aplysiidae</taxon>
        <taxon>Aplysia</taxon>
    </lineage>
</organism>
<reference evidence="6" key="1">
    <citation type="submission" date="2025-08" db="UniProtKB">
        <authorList>
            <consortium name="RefSeq"/>
        </authorList>
    </citation>
    <scope>IDENTIFICATION</scope>
</reference>
<feature type="compositionally biased region" description="Low complexity" evidence="1">
    <location>
        <begin position="330"/>
        <end position="346"/>
    </location>
</feature>
<feature type="region of interest" description="Disordered" evidence="1">
    <location>
        <begin position="454"/>
        <end position="482"/>
    </location>
</feature>
<evidence type="ECO:0000256" key="2">
    <source>
        <dbReference type="SAM" id="Phobius"/>
    </source>
</evidence>
<feature type="transmembrane region" description="Helical" evidence="2">
    <location>
        <begin position="793"/>
        <end position="818"/>
    </location>
</feature>
<dbReference type="PANTHER" id="PTHR36902">
    <property type="entry name" value="ENRICHED IN SURFACE-LABELED PROTEOME PROTEIN 9"/>
    <property type="match status" value="1"/>
</dbReference>
<accession>A0ABM0ZYZ8</accession>
<keyword evidence="2" id="KW-0472">Membrane</keyword>
<name>A0ABM0ZYZ8_APLCA</name>
<protein>
    <submittedName>
        <fullName evidence="6">Uncharacterized protein LOC101860651</fullName>
    </submittedName>
</protein>
<evidence type="ECO:0000313" key="5">
    <source>
        <dbReference type="Proteomes" id="UP000694888"/>
    </source>
</evidence>
<gene>
    <name evidence="6" type="primary">LOC101860651</name>
</gene>
<dbReference type="Pfam" id="PF25898">
    <property type="entry name" value="LolA_2nd_metazoa"/>
    <property type="match status" value="3"/>
</dbReference>
<keyword evidence="2" id="KW-0812">Transmembrane</keyword>
<keyword evidence="3" id="KW-0732">Signal</keyword>
<dbReference type="Proteomes" id="UP000694888">
    <property type="component" value="Unplaced"/>
</dbReference>
<feature type="domain" description="LolA-like" evidence="4">
    <location>
        <begin position="353"/>
        <end position="448"/>
    </location>
</feature>
<keyword evidence="5" id="KW-1185">Reference proteome</keyword>
<evidence type="ECO:0000313" key="6">
    <source>
        <dbReference type="RefSeq" id="XP_012937440.1"/>
    </source>
</evidence>
<feature type="compositionally biased region" description="Polar residues" evidence="1">
    <location>
        <begin position="543"/>
        <end position="563"/>
    </location>
</feature>
<dbReference type="RefSeq" id="XP_012937440.1">
    <property type="nucleotide sequence ID" value="XM_013081986.1"/>
</dbReference>
<feature type="domain" description="LolA-like" evidence="4">
    <location>
        <begin position="51"/>
        <end position="243"/>
    </location>
</feature>
<feature type="compositionally biased region" description="Low complexity" evidence="1">
    <location>
        <begin position="463"/>
        <end position="479"/>
    </location>
</feature>
<proteinExistence type="predicted"/>
<dbReference type="PANTHER" id="PTHR36902:SF1">
    <property type="entry name" value="ENRICHED IN SURFACE-LABELED PROTEOME PROTEIN 9"/>
    <property type="match status" value="1"/>
</dbReference>
<evidence type="ECO:0000259" key="4">
    <source>
        <dbReference type="Pfam" id="PF25898"/>
    </source>
</evidence>
<evidence type="ECO:0000256" key="1">
    <source>
        <dbReference type="SAM" id="MobiDB-lite"/>
    </source>
</evidence>
<feature type="region of interest" description="Disordered" evidence="1">
    <location>
        <begin position="319"/>
        <end position="348"/>
    </location>
</feature>
<dbReference type="InterPro" id="IPR058831">
    <property type="entry name" value="LolA-like_dom_2nd"/>
</dbReference>
<dbReference type="GeneID" id="101860651"/>